<name>A0ABX2A3Y3_9MICO</name>
<organism evidence="3 4">
    <name type="scientific">Isoptericola halotolerans</name>
    <dbReference type="NCBI Taxonomy" id="300560"/>
    <lineage>
        <taxon>Bacteria</taxon>
        <taxon>Bacillati</taxon>
        <taxon>Actinomycetota</taxon>
        <taxon>Actinomycetes</taxon>
        <taxon>Micrococcales</taxon>
        <taxon>Promicromonosporaceae</taxon>
        <taxon>Isoptericola</taxon>
    </lineage>
</organism>
<evidence type="ECO:0000259" key="2">
    <source>
        <dbReference type="Pfam" id="PF02617"/>
    </source>
</evidence>
<comment type="subunit">
    <text evidence="1">Binds to the N-terminal domain of the chaperone ClpA.</text>
</comment>
<dbReference type="EMBL" id="JABEZU010000001">
    <property type="protein sequence ID" value="NOV96618.1"/>
    <property type="molecule type" value="Genomic_DNA"/>
</dbReference>
<proteinExistence type="inferred from homology"/>
<dbReference type="GO" id="GO:0008233">
    <property type="term" value="F:peptidase activity"/>
    <property type="evidence" value="ECO:0007669"/>
    <property type="project" value="UniProtKB-KW"/>
</dbReference>
<comment type="similarity">
    <text evidence="1">Belongs to the ClpS family.</text>
</comment>
<dbReference type="Proteomes" id="UP000757540">
    <property type="component" value="Unassembled WGS sequence"/>
</dbReference>
<keyword evidence="4" id="KW-1185">Reference proteome</keyword>
<accession>A0ABX2A3Y3</accession>
<evidence type="ECO:0000313" key="3">
    <source>
        <dbReference type="EMBL" id="NOV96618.1"/>
    </source>
</evidence>
<dbReference type="GO" id="GO:0006508">
    <property type="term" value="P:proteolysis"/>
    <property type="evidence" value="ECO:0007669"/>
    <property type="project" value="UniProtKB-KW"/>
</dbReference>
<dbReference type="InterPro" id="IPR003769">
    <property type="entry name" value="ClpS_core"/>
</dbReference>
<dbReference type="Gene3D" id="3.30.1390.10">
    <property type="match status" value="1"/>
</dbReference>
<dbReference type="RefSeq" id="WP_171782771.1">
    <property type="nucleotide sequence ID" value="NZ_BAAAML010000002.1"/>
</dbReference>
<comment type="function">
    <text evidence="1">Involved in the modulation of the specificity of the ClpAP-mediated ATP-dependent protein degradation.</text>
</comment>
<protein>
    <recommendedName>
        <fullName evidence="1">ATP-dependent Clp protease adapter protein ClpS</fullName>
    </recommendedName>
</protein>
<sequence>MTTSSATQEDTRTEEVSRLSDPWVTIVWNDPVNLMSYVAYVFESYFGYPQAKAAKLMLQVHHEGRAVVSTGPRERMEVDVQAMHGFGLWATLQQSGAPGGSAGAGEDA</sequence>
<dbReference type="Pfam" id="PF02617">
    <property type="entry name" value="ClpS"/>
    <property type="match status" value="1"/>
</dbReference>
<dbReference type="SUPFAM" id="SSF54736">
    <property type="entry name" value="ClpS-like"/>
    <property type="match status" value="1"/>
</dbReference>
<comment type="caution">
    <text evidence="3">The sequence shown here is derived from an EMBL/GenBank/DDBJ whole genome shotgun (WGS) entry which is preliminary data.</text>
</comment>
<keyword evidence="3" id="KW-0378">Hydrolase</keyword>
<dbReference type="InterPro" id="IPR014719">
    <property type="entry name" value="Ribosomal_bL12_C/ClpS-like"/>
</dbReference>
<evidence type="ECO:0000313" key="4">
    <source>
        <dbReference type="Proteomes" id="UP000757540"/>
    </source>
</evidence>
<dbReference type="InterPro" id="IPR022935">
    <property type="entry name" value="ClpS"/>
</dbReference>
<dbReference type="NCBIfam" id="NF000668">
    <property type="entry name" value="PRK00033.1-1"/>
    <property type="match status" value="1"/>
</dbReference>
<keyword evidence="3" id="KW-0645">Protease</keyword>
<feature type="domain" description="Adaptor protein ClpS core" evidence="2">
    <location>
        <begin position="21"/>
        <end position="91"/>
    </location>
</feature>
<gene>
    <name evidence="1" type="primary">clpS</name>
    <name evidence="3" type="ORF">HDG69_001171</name>
</gene>
<reference evidence="3 4" key="1">
    <citation type="submission" date="2020-05" db="EMBL/GenBank/DDBJ databases">
        <title>Genomic Encyclopedia of Type Strains, Phase III (KMG-III): the genomes of soil and plant-associated and newly described type strains.</title>
        <authorList>
            <person name="Whitman W."/>
        </authorList>
    </citation>
    <scope>NUCLEOTIDE SEQUENCE [LARGE SCALE GENOMIC DNA]</scope>
    <source>
        <strain evidence="3 4">KCTC 19046</strain>
    </source>
</reference>
<evidence type="ECO:0000256" key="1">
    <source>
        <dbReference type="HAMAP-Rule" id="MF_00302"/>
    </source>
</evidence>
<dbReference type="HAMAP" id="MF_00302">
    <property type="entry name" value="ClpS"/>
    <property type="match status" value="1"/>
</dbReference>